<organism evidence="1">
    <name type="scientific">Bradyrhizobium sp. LLZ17</name>
    <dbReference type="NCBI Taxonomy" id="3239388"/>
    <lineage>
        <taxon>Bacteria</taxon>
        <taxon>Pseudomonadati</taxon>
        <taxon>Pseudomonadota</taxon>
        <taxon>Alphaproteobacteria</taxon>
        <taxon>Hyphomicrobiales</taxon>
        <taxon>Nitrobacteraceae</taxon>
        <taxon>Bradyrhizobium</taxon>
    </lineage>
</organism>
<name>A0AB39XDQ8_9BRAD</name>
<reference evidence="1" key="1">
    <citation type="submission" date="2024-08" db="EMBL/GenBank/DDBJ databases">
        <authorList>
            <person name="Chaddad Z."/>
            <person name="Lamrabet M."/>
            <person name="Bouhnik O."/>
            <person name="Alami S."/>
            <person name="Wipf D."/>
            <person name="Courty P.E."/>
            <person name="Missbah El Idrissi M."/>
        </authorList>
    </citation>
    <scope>NUCLEOTIDE SEQUENCE</scope>
    <source>
        <strain evidence="1">LLZ17</strain>
    </source>
</reference>
<protein>
    <submittedName>
        <fullName evidence="1">ABC transporter substrate-binding protein</fullName>
    </submittedName>
</protein>
<dbReference type="AlphaFoldDB" id="A0AB39XDQ8"/>
<dbReference type="Pfam" id="PF04392">
    <property type="entry name" value="ABC_sub_bind"/>
    <property type="match status" value="1"/>
</dbReference>
<dbReference type="InterPro" id="IPR007487">
    <property type="entry name" value="ABC_transpt-TYRBP-like"/>
</dbReference>
<dbReference type="PANTHER" id="PTHR35271:SF1">
    <property type="entry name" value="ABC TRANSPORTER, SUBSTRATE-BINDING LIPOPROTEIN"/>
    <property type="match status" value="1"/>
</dbReference>
<dbReference type="PANTHER" id="PTHR35271">
    <property type="entry name" value="ABC TRANSPORTER, SUBSTRATE-BINDING LIPOPROTEIN-RELATED"/>
    <property type="match status" value="1"/>
</dbReference>
<dbReference type="CDD" id="cd06325">
    <property type="entry name" value="PBP1_ABC_unchar_transporter"/>
    <property type="match status" value="1"/>
</dbReference>
<proteinExistence type="predicted"/>
<dbReference type="EMBL" id="CP165734">
    <property type="protein sequence ID" value="XDV55907.1"/>
    <property type="molecule type" value="Genomic_DNA"/>
</dbReference>
<dbReference type="RefSeq" id="WP_369720346.1">
    <property type="nucleotide sequence ID" value="NZ_CP165734.1"/>
</dbReference>
<sequence length="323" mass="35312">MRRRDFMVGLGAAAGSFLPYAIQAEQSSRVYRLGVLSAAQRPAPHIAAIFDELQRSGFVEGQNLRIDSGRGVQGDLSPENLVAMREFEPDVILTSADRWSRPLHDALPNVPLVCLSADLLRSGLLNSLARPESNLTGVSFFGPELDGKRQEILLEAVPGARRIAIVEGGNATPPDQIKQLQKAAHARGVESSVFHIHAPGDIVPLTDQIKASGAIAINVLASNFTFSNRRVLFERCTELRLPAIYEWPEMAEEGGLLAYGARLSGIFRQLARMVVKIFRGIKPTEIPVEQPTQFDLVINLRTAKAIDLEIPAGLVLRADKLIE</sequence>
<evidence type="ECO:0000313" key="1">
    <source>
        <dbReference type="EMBL" id="XDV55907.1"/>
    </source>
</evidence>
<gene>
    <name evidence="1" type="ORF">AB8Z38_24635</name>
</gene>
<dbReference type="Gene3D" id="3.40.50.2300">
    <property type="match status" value="2"/>
</dbReference>
<accession>A0AB39XDQ8</accession>